<evidence type="ECO:0000313" key="2">
    <source>
        <dbReference type="EMBL" id="PSW88143.1"/>
    </source>
</evidence>
<gene>
    <name evidence="2" type="ORF">C9J52_20520</name>
</gene>
<name>A0ABX5GLV9_9GAMM</name>
<evidence type="ECO:0008006" key="4">
    <source>
        <dbReference type="Google" id="ProtNLM"/>
    </source>
</evidence>
<feature type="compositionally biased region" description="Acidic residues" evidence="1">
    <location>
        <begin position="216"/>
        <end position="226"/>
    </location>
</feature>
<keyword evidence="3" id="KW-1185">Reference proteome</keyword>
<organism evidence="2 3">
    <name type="scientific">Photobacterium iliopiscarium</name>
    <dbReference type="NCBI Taxonomy" id="56192"/>
    <lineage>
        <taxon>Bacteria</taxon>
        <taxon>Pseudomonadati</taxon>
        <taxon>Pseudomonadota</taxon>
        <taxon>Gammaproteobacteria</taxon>
        <taxon>Vibrionales</taxon>
        <taxon>Vibrionaceae</taxon>
        <taxon>Photobacterium</taxon>
    </lineage>
</organism>
<evidence type="ECO:0000256" key="1">
    <source>
        <dbReference type="SAM" id="MobiDB-lite"/>
    </source>
</evidence>
<proteinExistence type="predicted"/>
<comment type="caution">
    <text evidence="2">The sequence shown here is derived from an EMBL/GenBank/DDBJ whole genome shotgun (WGS) entry which is preliminary data.</text>
</comment>
<dbReference type="Proteomes" id="UP000241190">
    <property type="component" value="Unassembled WGS sequence"/>
</dbReference>
<sequence>MYEVSSAIPKVLQEFCSRVERFNFDRHCLSPLRLAKNSKRLRRSESAESITLVLKCIGKYTDLVTFKVGYYHRNRWINLSYKKIARVTGLSVSRVQRAMSELQRGGFIGVHEIREKVINQHGHEMIISKTAIKNVNLGLFAYFGLASIIERERKKAVKRLRQREEQDRAEAAKEYIPDCAKGLKGFAQAKATMQALKYQMKQQAKQARKAASEPPDIFEWDDGIPY</sequence>
<protein>
    <recommendedName>
        <fullName evidence="4">MarR family transcriptional regulator</fullName>
    </recommendedName>
</protein>
<accession>A0ABX5GLV9</accession>
<dbReference type="EMBL" id="PYOP01000079">
    <property type="protein sequence ID" value="PSW88143.1"/>
    <property type="molecule type" value="Genomic_DNA"/>
</dbReference>
<evidence type="ECO:0000313" key="3">
    <source>
        <dbReference type="Proteomes" id="UP000241190"/>
    </source>
</evidence>
<reference evidence="2 3" key="1">
    <citation type="submission" date="2018-03" db="EMBL/GenBank/DDBJ databases">
        <title>Whole genome sequencing of Histamine producing bacteria.</title>
        <authorList>
            <person name="Butler K."/>
        </authorList>
    </citation>
    <scope>NUCLEOTIDE SEQUENCE [LARGE SCALE GENOMIC DNA]</scope>
    <source>
        <strain evidence="2 3">ATCC 51761</strain>
    </source>
</reference>
<feature type="region of interest" description="Disordered" evidence="1">
    <location>
        <begin position="206"/>
        <end position="226"/>
    </location>
</feature>